<reference evidence="4 5" key="1">
    <citation type="submission" date="2017-04" db="EMBL/GenBank/DDBJ databases">
        <authorList>
            <person name="Afonso C.L."/>
            <person name="Miller P.J."/>
            <person name="Scott M.A."/>
            <person name="Spackman E."/>
            <person name="Goraichik I."/>
            <person name="Dimitrov K.M."/>
            <person name="Suarez D.L."/>
            <person name="Swayne D.E."/>
        </authorList>
    </citation>
    <scope>NUCLEOTIDE SEQUENCE [LARGE SCALE GENOMIC DNA]</scope>
    <source>
        <strain evidence="4 5">CGMCC 1.10972</strain>
    </source>
</reference>
<dbReference type="RefSeq" id="WP_084410888.1">
    <property type="nucleotide sequence ID" value="NZ_FWXR01000013.1"/>
</dbReference>
<keyword evidence="5" id="KW-1185">Reference proteome</keyword>
<feature type="domain" description="FAS1" evidence="3">
    <location>
        <begin position="54"/>
        <end position="198"/>
    </location>
</feature>
<dbReference type="SUPFAM" id="SSF82153">
    <property type="entry name" value="FAS1 domain"/>
    <property type="match status" value="1"/>
</dbReference>
<evidence type="ECO:0000313" key="5">
    <source>
        <dbReference type="Proteomes" id="UP000192656"/>
    </source>
</evidence>
<accession>A0A1W2D7N4</accession>
<evidence type="ECO:0000313" key="4">
    <source>
        <dbReference type="EMBL" id="SMC93385.1"/>
    </source>
</evidence>
<proteinExistence type="predicted"/>
<dbReference type="OrthoDB" id="9800666at2"/>
<feature type="region of interest" description="Disordered" evidence="1">
    <location>
        <begin position="34"/>
        <end position="53"/>
    </location>
</feature>
<sequence>MQTTLFRRLALATCLAGAAFAFLPAASAQDASSGSMAAGESEMPMVGGAPMDPQKTIVENASTASNLTTLVAAVKAAGLVEALSGTGPFTVFAPTNEAFEKLPAGTVDELLKPENKEKLTEILTYHVVPASVMSKDAMTMIEEDGGEHPAKTLEGETITLSMDGDTLIITDAKGDRASVTQADVKQSNGVVHVIDTVLMPGE</sequence>
<protein>
    <submittedName>
        <fullName evidence="4">Uncaracterized surface protein containing fasciclin (FAS1) repeats</fullName>
    </submittedName>
</protein>
<feature type="signal peptide" evidence="2">
    <location>
        <begin position="1"/>
        <end position="21"/>
    </location>
</feature>
<feature type="compositionally biased region" description="Low complexity" evidence="1">
    <location>
        <begin position="34"/>
        <end position="43"/>
    </location>
</feature>
<evidence type="ECO:0000256" key="2">
    <source>
        <dbReference type="SAM" id="SignalP"/>
    </source>
</evidence>
<organism evidence="4 5">
    <name type="scientific">Fulvimarina manganoxydans</name>
    <dbReference type="NCBI Taxonomy" id="937218"/>
    <lineage>
        <taxon>Bacteria</taxon>
        <taxon>Pseudomonadati</taxon>
        <taxon>Pseudomonadota</taxon>
        <taxon>Alphaproteobacteria</taxon>
        <taxon>Hyphomicrobiales</taxon>
        <taxon>Aurantimonadaceae</taxon>
        <taxon>Fulvimarina</taxon>
    </lineage>
</organism>
<dbReference type="PROSITE" id="PS50213">
    <property type="entry name" value="FAS1"/>
    <property type="match status" value="1"/>
</dbReference>
<evidence type="ECO:0000256" key="1">
    <source>
        <dbReference type="SAM" id="MobiDB-lite"/>
    </source>
</evidence>
<dbReference type="InterPro" id="IPR036378">
    <property type="entry name" value="FAS1_dom_sf"/>
</dbReference>
<dbReference type="SMART" id="SM00554">
    <property type="entry name" value="FAS1"/>
    <property type="match status" value="1"/>
</dbReference>
<dbReference type="InterPro" id="IPR050904">
    <property type="entry name" value="Adhesion/Biosynth-related"/>
</dbReference>
<dbReference type="PANTHER" id="PTHR10900">
    <property type="entry name" value="PERIOSTIN-RELATED"/>
    <property type="match status" value="1"/>
</dbReference>
<dbReference type="Proteomes" id="UP000192656">
    <property type="component" value="Unassembled WGS sequence"/>
</dbReference>
<gene>
    <name evidence="4" type="ORF">SAMN06297251_11345</name>
</gene>
<feature type="chain" id="PRO_5013026437" evidence="2">
    <location>
        <begin position="22"/>
        <end position="202"/>
    </location>
</feature>
<dbReference type="Gene3D" id="2.30.180.10">
    <property type="entry name" value="FAS1 domain"/>
    <property type="match status" value="1"/>
</dbReference>
<dbReference type="GO" id="GO:0005615">
    <property type="term" value="C:extracellular space"/>
    <property type="evidence" value="ECO:0007669"/>
    <property type="project" value="TreeGrafter"/>
</dbReference>
<dbReference type="FunFam" id="2.30.180.10:FF:000019">
    <property type="entry name" value="Cell surface lipoprotein"/>
    <property type="match status" value="1"/>
</dbReference>
<dbReference type="InterPro" id="IPR000782">
    <property type="entry name" value="FAS1_domain"/>
</dbReference>
<dbReference type="EMBL" id="FWXR01000013">
    <property type="protein sequence ID" value="SMC93385.1"/>
    <property type="molecule type" value="Genomic_DNA"/>
</dbReference>
<dbReference type="Pfam" id="PF02469">
    <property type="entry name" value="Fasciclin"/>
    <property type="match status" value="1"/>
</dbReference>
<keyword evidence="2" id="KW-0732">Signal</keyword>
<dbReference type="PANTHER" id="PTHR10900:SF77">
    <property type="entry name" value="FI19380P1"/>
    <property type="match status" value="1"/>
</dbReference>
<evidence type="ECO:0000259" key="3">
    <source>
        <dbReference type="PROSITE" id="PS50213"/>
    </source>
</evidence>
<dbReference type="STRING" id="937218.SAMN06297251_11345"/>
<name>A0A1W2D7N4_9HYPH</name>
<dbReference type="AlphaFoldDB" id="A0A1W2D7N4"/>